<dbReference type="GeneID" id="98401393"/>
<dbReference type="InterPro" id="IPR042100">
    <property type="entry name" value="Bug_dom1"/>
</dbReference>
<gene>
    <name evidence="2" type="ORF">F7R26_010795</name>
</gene>
<dbReference type="EMBL" id="CP062803">
    <property type="protein sequence ID" value="QOT74757.1"/>
    <property type="molecule type" value="Genomic_DNA"/>
</dbReference>
<dbReference type="Proteomes" id="UP000397656">
    <property type="component" value="Chromosome 1"/>
</dbReference>
<dbReference type="InterPro" id="IPR006311">
    <property type="entry name" value="TAT_signal"/>
</dbReference>
<dbReference type="CDD" id="cd07012">
    <property type="entry name" value="PBP2_Bug_TTT"/>
    <property type="match status" value="1"/>
</dbReference>
<dbReference type="PIRSF" id="PIRSF017082">
    <property type="entry name" value="YflP"/>
    <property type="match status" value="1"/>
</dbReference>
<accession>A0A643G702</accession>
<dbReference type="Pfam" id="PF03401">
    <property type="entry name" value="TctC"/>
    <property type="match status" value="1"/>
</dbReference>
<dbReference type="Gene3D" id="3.40.190.150">
    <property type="entry name" value="Bordetella uptake gene, domain 1"/>
    <property type="match status" value="1"/>
</dbReference>
<evidence type="ECO:0000256" key="1">
    <source>
        <dbReference type="ARBA" id="ARBA00006987"/>
    </source>
</evidence>
<dbReference type="AlphaFoldDB" id="A0A643G702"/>
<name>A0A643G702_9BURK</name>
<dbReference type="PANTHER" id="PTHR42928:SF5">
    <property type="entry name" value="BLR1237 PROTEIN"/>
    <property type="match status" value="1"/>
</dbReference>
<proteinExistence type="inferred from homology"/>
<evidence type="ECO:0000313" key="3">
    <source>
        <dbReference type="Proteomes" id="UP000397656"/>
    </source>
</evidence>
<dbReference type="PROSITE" id="PS51318">
    <property type="entry name" value="TAT"/>
    <property type="match status" value="1"/>
</dbReference>
<organism evidence="2 3">
    <name type="scientific">Cupriavidus basilensis</name>
    <dbReference type="NCBI Taxonomy" id="68895"/>
    <lineage>
        <taxon>Bacteria</taxon>
        <taxon>Pseudomonadati</taxon>
        <taxon>Pseudomonadota</taxon>
        <taxon>Betaproteobacteria</taxon>
        <taxon>Burkholderiales</taxon>
        <taxon>Burkholderiaceae</taxon>
        <taxon>Cupriavidus</taxon>
    </lineage>
</organism>
<dbReference type="PANTHER" id="PTHR42928">
    <property type="entry name" value="TRICARBOXYLATE-BINDING PROTEIN"/>
    <property type="match status" value="1"/>
</dbReference>
<dbReference type="Gene3D" id="3.40.190.10">
    <property type="entry name" value="Periplasmic binding protein-like II"/>
    <property type="match status" value="1"/>
</dbReference>
<dbReference type="RefSeq" id="WP_150983589.1">
    <property type="nucleotide sequence ID" value="NZ_CP062803.1"/>
</dbReference>
<reference evidence="2 3" key="1">
    <citation type="submission" date="2020-10" db="EMBL/GenBank/DDBJ databases">
        <title>Complete genome sequence of Cupriavidus basilensis CCUG 49340T.</title>
        <authorList>
            <person name="Salva-Serra F."/>
            <person name="Donoso R.A."/>
            <person name="Cho K.H."/>
            <person name="Yoo J.A."/>
            <person name="Lee K."/>
            <person name="Yoon S.-H."/>
            <person name="Perez-Pantoja D."/>
            <person name="Moore E.R.B."/>
        </authorList>
    </citation>
    <scope>NUCLEOTIDE SEQUENCE [LARGE SCALE GENOMIC DNA]</scope>
    <source>
        <strain evidence="3">CCUG 49340</strain>
    </source>
</reference>
<protein>
    <submittedName>
        <fullName evidence="2">Tripartite tricarboxylate transporter substrate binding protein</fullName>
    </submittedName>
</protein>
<dbReference type="SUPFAM" id="SSF53850">
    <property type="entry name" value="Periplasmic binding protein-like II"/>
    <property type="match status" value="1"/>
</dbReference>
<dbReference type="InterPro" id="IPR005064">
    <property type="entry name" value="BUG"/>
</dbReference>
<evidence type="ECO:0000313" key="2">
    <source>
        <dbReference type="EMBL" id="QOT74757.1"/>
    </source>
</evidence>
<comment type="similarity">
    <text evidence="1">Belongs to the UPF0065 (bug) family.</text>
</comment>
<sequence>MGLSRRTFLTGAAASLLAPPLHAEQWPSRPIKLVVPFAAGGPGDFVARLIAIPLGNRLGQPVVIENKPGAGGNLGTQNVLDANADGYTLLLNTVGMHAVNPLLFPDLRFRPQRDLVAIGVVATVPNVLVVHPTKLGISSLAELVRAGKQRPDNLTYATFGAGSSPHIYGALLQKAAGFTAVAVPYKGSAPASTDVMAGNVDFLFDSMTTSIGQIQGGKLKALAITSAARSPLLPDVPTLQEAGYPALDLKFWLSLQASAKTPPAIVETLRQAVAQSAGDPGYGRALIARGAEPFHMAPADVQAYVNRDTARWTALARSIDIKPE</sequence>